<feature type="region of interest" description="Disordered" evidence="1">
    <location>
        <begin position="25"/>
        <end position="60"/>
    </location>
</feature>
<keyword evidence="3" id="KW-1185">Reference proteome</keyword>
<dbReference type="AlphaFoldDB" id="A0A1X6P849"/>
<evidence type="ECO:0000313" key="2">
    <source>
        <dbReference type="EMBL" id="OSX77028.1"/>
    </source>
</evidence>
<organism evidence="2 3">
    <name type="scientific">Porphyra umbilicalis</name>
    <name type="common">Purple laver</name>
    <name type="synonym">Red alga</name>
    <dbReference type="NCBI Taxonomy" id="2786"/>
    <lineage>
        <taxon>Eukaryota</taxon>
        <taxon>Rhodophyta</taxon>
        <taxon>Bangiophyceae</taxon>
        <taxon>Bangiales</taxon>
        <taxon>Bangiaceae</taxon>
        <taxon>Porphyra</taxon>
    </lineage>
</organism>
<evidence type="ECO:0000313" key="3">
    <source>
        <dbReference type="Proteomes" id="UP000218209"/>
    </source>
</evidence>
<gene>
    <name evidence="2" type="ORF">BU14_0165s0022</name>
</gene>
<dbReference type="Proteomes" id="UP000218209">
    <property type="component" value="Unassembled WGS sequence"/>
</dbReference>
<accession>A0A1X6P849</accession>
<evidence type="ECO:0000256" key="1">
    <source>
        <dbReference type="SAM" id="MobiDB-lite"/>
    </source>
</evidence>
<sequence length="60" mass="6611">MWWADDLTQGSWWEFSRRGSCELWSSGKGSPGRMRQSTNGARVPENPPSEALGVGSVGRD</sequence>
<reference evidence="2 3" key="1">
    <citation type="submission" date="2017-03" db="EMBL/GenBank/DDBJ databases">
        <title>WGS assembly of Porphyra umbilicalis.</title>
        <authorList>
            <person name="Brawley S.H."/>
            <person name="Blouin N.A."/>
            <person name="Ficko-Blean E."/>
            <person name="Wheeler G.L."/>
            <person name="Lohr M."/>
            <person name="Goodson H.V."/>
            <person name="Jenkins J.W."/>
            <person name="Blaby-Haas C.E."/>
            <person name="Helliwell K.E."/>
            <person name="Chan C."/>
            <person name="Marriage T."/>
            <person name="Bhattacharya D."/>
            <person name="Klein A.S."/>
            <person name="Badis Y."/>
            <person name="Brodie J."/>
            <person name="Cao Y."/>
            <person name="Collen J."/>
            <person name="Dittami S.M."/>
            <person name="Gachon C.M."/>
            <person name="Green B.R."/>
            <person name="Karpowicz S."/>
            <person name="Kim J.W."/>
            <person name="Kudahl U."/>
            <person name="Lin S."/>
            <person name="Michel G."/>
            <person name="Mittag M."/>
            <person name="Olson B.J."/>
            <person name="Pangilinan J."/>
            <person name="Peng Y."/>
            <person name="Qiu H."/>
            <person name="Shu S."/>
            <person name="Singer J.T."/>
            <person name="Smith A.G."/>
            <person name="Sprecher B.N."/>
            <person name="Wagner V."/>
            <person name="Wang W."/>
            <person name="Wang Z.-Y."/>
            <person name="Yan J."/>
            <person name="Yarish C."/>
            <person name="Zoeuner-Riek S."/>
            <person name="Zhuang Y."/>
            <person name="Zou Y."/>
            <person name="Lindquist E.A."/>
            <person name="Grimwood J."/>
            <person name="Barry K."/>
            <person name="Rokhsar D.S."/>
            <person name="Schmutz J."/>
            <person name="Stiller J.W."/>
            <person name="Grossman A.R."/>
            <person name="Prochnik S.E."/>
        </authorList>
    </citation>
    <scope>NUCLEOTIDE SEQUENCE [LARGE SCALE GENOMIC DNA]</scope>
    <source>
        <strain evidence="2">4086291</strain>
    </source>
</reference>
<protein>
    <submittedName>
        <fullName evidence="2">Uncharacterized protein</fullName>
    </submittedName>
</protein>
<proteinExistence type="predicted"/>
<dbReference type="EMBL" id="KV918848">
    <property type="protein sequence ID" value="OSX77028.1"/>
    <property type="molecule type" value="Genomic_DNA"/>
</dbReference>
<name>A0A1X6P849_PORUM</name>